<comment type="caution">
    <text evidence="10">The sequence shown here is derived from an EMBL/GenBank/DDBJ whole genome shotgun (WGS) entry which is preliminary data.</text>
</comment>
<dbReference type="PANTHER" id="PTHR21666:SF288">
    <property type="entry name" value="CELL DIVISION PROTEIN YTFB"/>
    <property type="match status" value="1"/>
</dbReference>
<evidence type="ECO:0000256" key="3">
    <source>
        <dbReference type="ARBA" id="ARBA00022670"/>
    </source>
</evidence>
<dbReference type="OrthoDB" id="9810477at2"/>
<feature type="domain" description="M23ase beta-sheet core" evidence="8">
    <location>
        <begin position="224"/>
        <end position="320"/>
    </location>
</feature>
<gene>
    <name evidence="10" type="ORF">FHQ18_01565</name>
</gene>
<feature type="domain" description="Csd3-like second N-terminal" evidence="9">
    <location>
        <begin position="92"/>
        <end position="210"/>
    </location>
</feature>
<dbReference type="EMBL" id="VFJB01000002">
    <property type="protein sequence ID" value="KAA0259260.1"/>
    <property type="molecule type" value="Genomic_DNA"/>
</dbReference>
<dbReference type="Proteomes" id="UP000322876">
    <property type="component" value="Unassembled WGS sequence"/>
</dbReference>
<protein>
    <submittedName>
        <fullName evidence="10">M23 family peptidase</fullName>
    </submittedName>
</protein>
<dbReference type="Gene3D" id="3.10.450.350">
    <property type="match status" value="1"/>
</dbReference>
<dbReference type="GO" id="GO:0004222">
    <property type="term" value="F:metalloendopeptidase activity"/>
    <property type="evidence" value="ECO:0007669"/>
    <property type="project" value="TreeGrafter"/>
</dbReference>
<evidence type="ECO:0000256" key="4">
    <source>
        <dbReference type="ARBA" id="ARBA00022723"/>
    </source>
</evidence>
<dbReference type="InterPro" id="IPR011055">
    <property type="entry name" value="Dup_hybrid_motif"/>
</dbReference>
<keyword evidence="4" id="KW-0479">Metal-binding</keyword>
<proteinExistence type="predicted"/>
<dbReference type="GO" id="GO:0030313">
    <property type="term" value="C:cell envelope"/>
    <property type="evidence" value="ECO:0007669"/>
    <property type="project" value="UniProtKB-SubCell"/>
</dbReference>
<evidence type="ECO:0000259" key="9">
    <source>
        <dbReference type="Pfam" id="PF19425"/>
    </source>
</evidence>
<comment type="cofactor">
    <cofactor evidence="1">
        <name>Zn(2+)</name>
        <dbReference type="ChEBI" id="CHEBI:29105"/>
    </cofactor>
</comment>
<evidence type="ECO:0000256" key="2">
    <source>
        <dbReference type="ARBA" id="ARBA00004196"/>
    </source>
</evidence>
<dbReference type="Pfam" id="PF01551">
    <property type="entry name" value="Peptidase_M23"/>
    <property type="match status" value="1"/>
</dbReference>
<keyword evidence="7" id="KW-0482">Metalloprotease</keyword>
<dbReference type="Pfam" id="PF19425">
    <property type="entry name" value="Csd3_N2"/>
    <property type="match status" value="1"/>
</dbReference>
<keyword evidence="3" id="KW-0645">Protease</keyword>
<comment type="subcellular location">
    <subcellularLocation>
        <location evidence="2">Cell envelope</location>
    </subcellularLocation>
</comment>
<keyword evidence="6" id="KW-0862">Zinc</keyword>
<evidence type="ECO:0000256" key="5">
    <source>
        <dbReference type="ARBA" id="ARBA00022801"/>
    </source>
</evidence>
<evidence type="ECO:0000313" key="10">
    <source>
        <dbReference type="EMBL" id="KAA0259260.1"/>
    </source>
</evidence>
<dbReference type="PANTHER" id="PTHR21666">
    <property type="entry name" value="PEPTIDASE-RELATED"/>
    <property type="match status" value="1"/>
</dbReference>
<keyword evidence="11" id="KW-1185">Reference proteome</keyword>
<dbReference type="InterPro" id="IPR016047">
    <property type="entry name" value="M23ase_b-sheet_dom"/>
</dbReference>
<dbReference type="GO" id="GO:0046872">
    <property type="term" value="F:metal ion binding"/>
    <property type="evidence" value="ECO:0007669"/>
    <property type="project" value="UniProtKB-KW"/>
</dbReference>
<organism evidence="10 11">
    <name type="scientific">Deferribacter autotrophicus</name>
    <dbReference type="NCBI Taxonomy" id="500465"/>
    <lineage>
        <taxon>Bacteria</taxon>
        <taxon>Pseudomonadati</taxon>
        <taxon>Deferribacterota</taxon>
        <taxon>Deferribacteres</taxon>
        <taxon>Deferribacterales</taxon>
        <taxon>Deferribacteraceae</taxon>
        <taxon>Deferribacter</taxon>
    </lineage>
</organism>
<dbReference type="SUPFAM" id="SSF51261">
    <property type="entry name" value="Duplicated hybrid motif"/>
    <property type="match status" value="1"/>
</dbReference>
<dbReference type="CDD" id="cd12797">
    <property type="entry name" value="M23_peptidase"/>
    <property type="match status" value="1"/>
</dbReference>
<dbReference type="InterPro" id="IPR045834">
    <property type="entry name" value="Csd3_N2"/>
</dbReference>
<dbReference type="InterPro" id="IPR050570">
    <property type="entry name" value="Cell_wall_metabolism_enzyme"/>
</dbReference>
<keyword evidence="5" id="KW-0378">Hydrolase</keyword>
<name>A0A5A8F6L6_9BACT</name>
<sequence>MFYSIFTFANTLTVKNGDSIYSILNEKLTPKEILILNKNLKKADPEFVLKKGVTYTFQSNKMIIHDGFTKDIILDLNSLQVKIIKYPVKKIDTVISGEINYSLFEAIKSMGESEELAVRLAEIFEWEIDFFKDIRPGDQFSIVVEKLFCKDKFIGYGKILGADFVNQGRLIRALYFEGNKIRGYFTPEGKSLKKGFLKAPLKFGRITSTFKIKRLHPVLKTYRPHYGVDYAAPIGTPVHATADGIVVKKGYSKANGYYVKLKHNNGYYTYYLHFSRFKKGLKIGHYVKQGDIIGYVGMTGYATGPHVDYRITKNGKFINPLRFKSPTKTLPKNLVSDFRKNTEYVEALLNSSYYKYAKLQLLQ</sequence>
<dbReference type="GO" id="GO:0006508">
    <property type="term" value="P:proteolysis"/>
    <property type="evidence" value="ECO:0007669"/>
    <property type="project" value="UniProtKB-KW"/>
</dbReference>
<dbReference type="Gene3D" id="2.70.70.10">
    <property type="entry name" value="Glucose Permease (Domain IIA)"/>
    <property type="match status" value="1"/>
</dbReference>
<dbReference type="AlphaFoldDB" id="A0A5A8F6L6"/>
<evidence type="ECO:0000259" key="8">
    <source>
        <dbReference type="Pfam" id="PF01551"/>
    </source>
</evidence>
<accession>A0A5A8F6L6</accession>
<evidence type="ECO:0000256" key="7">
    <source>
        <dbReference type="ARBA" id="ARBA00023049"/>
    </source>
</evidence>
<evidence type="ECO:0000313" key="11">
    <source>
        <dbReference type="Proteomes" id="UP000322876"/>
    </source>
</evidence>
<reference evidence="10 11" key="1">
    <citation type="submission" date="2019-06" db="EMBL/GenBank/DDBJ databases">
        <title>Genomic insights into carbon and energy metabolism of Deferribacter autotrophicus revealed new metabolic traits in the phylum Deferribacteres.</title>
        <authorList>
            <person name="Slobodkin A.I."/>
            <person name="Slobodkina G.B."/>
            <person name="Allioux M."/>
            <person name="Alain K."/>
            <person name="Jebbar M."/>
            <person name="Shadrin V."/>
            <person name="Kublanov I.V."/>
            <person name="Toshchakov S.V."/>
            <person name="Bonch-Osmolovskaya E.A."/>
        </authorList>
    </citation>
    <scope>NUCLEOTIDE SEQUENCE [LARGE SCALE GENOMIC DNA]</scope>
    <source>
        <strain evidence="10 11">SL50</strain>
    </source>
</reference>
<evidence type="ECO:0000256" key="6">
    <source>
        <dbReference type="ARBA" id="ARBA00022833"/>
    </source>
</evidence>
<evidence type="ECO:0000256" key="1">
    <source>
        <dbReference type="ARBA" id="ARBA00001947"/>
    </source>
</evidence>